<dbReference type="SUPFAM" id="SSF53155">
    <property type="entry name" value="Methylated DNA-protein cysteine methyltransferase domain"/>
    <property type="match status" value="1"/>
</dbReference>
<dbReference type="InterPro" id="IPR008332">
    <property type="entry name" value="MethylG_MeTrfase_N"/>
</dbReference>
<dbReference type="KEGG" id="samy:DB32_003003"/>
<dbReference type="FunFam" id="1.10.10.10:FF:000337">
    <property type="entry name" value="Methylated-DNA--protein-cysteine methyltransferase"/>
    <property type="match status" value="1"/>
</dbReference>
<dbReference type="InterPro" id="IPR001497">
    <property type="entry name" value="MethylDNA_cys_MeTrfase_AS"/>
</dbReference>
<comment type="catalytic activity">
    <reaction evidence="7 8">
        <text>a 6-O-methyl-2'-deoxyguanosine in DNA + L-cysteinyl-[protein] = S-methyl-L-cysteinyl-[protein] + a 2'-deoxyguanosine in DNA</text>
        <dbReference type="Rhea" id="RHEA:24000"/>
        <dbReference type="Rhea" id="RHEA-COMP:10131"/>
        <dbReference type="Rhea" id="RHEA-COMP:10132"/>
        <dbReference type="Rhea" id="RHEA-COMP:11367"/>
        <dbReference type="Rhea" id="RHEA-COMP:11368"/>
        <dbReference type="ChEBI" id="CHEBI:29950"/>
        <dbReference type="ChEBI" id="CHEBI:82612"/>
        <dbReference type="ChEBI" id="CHEBI:85445"/>
        <dbReference type="ChEBI" id="CHEBI:85448"/>
        <dbReference type="EC" id="2.1.1.63"/>
    </reaction>
</comment>
<dbReference type="RefSeq" id="WP_053233079.1">
    <property type="nucleotide sequence ID" value="NZ_CP011125.1"/>
</dbReference>
<evidence type="ECO:0000256" key="6">
    <source>
        <dbReference type="ARBA" id="ARBA00023204"/>
    </source>
</evidence>
<dbReference type="EMBL" id="CP011125">
    <property type="protein sequence ID" value="AKF05854.1"/>
    <property type="molecule type" value="Genomic_DNA"/>
</dbReference>
<dbReference type="Pfam" id="PF01035">
    <property type="entry name" value="DNA_binding_1"/>
    <property type="match status" value="1"/>
</dbReference>
<sequence length="162" mass="17589">METVTTTFDAPFGALRLYARDGALIGVYFDGHRPAPVLPHDVIARDDERVLRVASEQLAEYFAGARVRFEVPIAPVGTAFSRDVWRALAELPFGARVSYAELARRVGRPRAIRAVGAANARNPLSIVVPCHRVIGADGSLTGYAGGLARKEWLLAHEARRAA</sequence>
<evidence type="ECO:0000256" key="5">
    <source>
        <dbReference type="ARBA" id="ARBA00022763"/>
    </source>
</evidence>
<dbReference type="InterPro" id="IPR036388">
    <property type="entry name" value="WH-like_DNA-bd_sf"/>
</dbReference>
<evidence type="ECO:0000313" key="12">
    <source>
        <dbReference type="Proteomes" id="UP000034883"/>
    </source>
</evidence>
<feature type="domain" description="Methylguanine DNA methyltransferase ribonuclease-like" evidence="10">
    <location>
        <begin position="5"/>
        <end position="74"/>
    </location>
</feature>
<dbReference type="HAMAP" id="MF_00772">
    <property type="entry name" value="OGT"/>
    <property type="match status" value="1"/>
</dbReference>
<dbReference type="GO" id="GO:0003908">
    <property type="term" value="F:methylated-DNA-[protein]-cysteine S-methyltransferase activity"/>
    <property type="evidence" value="ECO:0007669"/>
    <property type="project" value="UniProtKB-UniRule"/>
</dbReference>
<proteinExistence type="inferred from homology"/>
<dbReference type="InterPro" id="IPR014048">
    <property type="entry name" value="MethylDNA_cys_MeTrfase_DNA-bd"/>
</dbReference>
<reference evidence="11 12" key="1">
    <citation type="submission" date="2015-03" db="EMBL/GenBank/DDBJ databases">
        <title>Genome assembly of Sandaracinus amylolyticus DSM 53668.</title>
        <authorList>
            <person name="Sharma G."/>
            <person name="Subramanian S."/>
        </authorList>
    </citation>
    <scope>NUCLEOTIDE SEQUENCE [LARGE SCALE GENOMIC DNA]</scope>
    <source>
        <strain evidence="11 12">DSM 53668</strain>
    </source>
</reference>
<keyword evidence="2 8" id="KW-0963">Cytoplasm</keyword>
<keyword evidence="4 8" id="KW-0808">Transferase</keyword>
<dbReference type="InterPro" id="IPR036217">
    <property type="entry name" value="MethylDNA_cys_MeTrfase_DNAb"/>
</dbReference>
<feature type="active site" description="Nucleophile; methyl group acceptor" evidence="8">
    <location>
        <position position="130"/>
    </location>
</feature>
<accession>A0A0F6SEV5</accession>
<evidence type="ECO:0000256" key="1">
    <source>
        <dbReference type="ARBA" id="ARBA00001286"/>
    </source>
</evidence>
<dbReference type="Pfam" id="PF02870">
    <property type="entry name" value="Methyltransf_1N"/>
    <property type="match status" value="1"/>
</dbReference>
<organism evidence="11 12">
    <name type="scientific">Sandaracinus amylolyticus</name>
    <dbReference type="NCBI Taxonomy" id="927083"/>
    <lineage>
        <taxon>Bacteria</taxon>
        <taxon>Pseudomonadati</taxon>
        <taxon>Myxococcota</taxon>
        <taxon>Polyangia</taxon>
        <taxon>Polyangiales</taxon>
        <taxon>Sandaracinaceae</taxon>
        <taxon>Sandaracinus</taxon>
    </lineage>
</organism>
<dbReference type="GO" id="GO:0006307">
    <property type="term" value="P:DNA alkylation repair"/>
    <property type="evidence" value="ECO:0007669"/>
    <property type="project" value="UniProtKB-UniRule"/>
</dbReference>
<evidence type="ECO:0000313" key="11">
    <source>
        <dbReference type="EMBL" id="AKF05854.1"/>
    </source>
</evidence>
<comment type="miscellaneous">
    <text evidence="8">This enzyme catalyzes only one turnover and therefore is not strictly catalytic. According to one definition, an enzyme is a biocatalyst that acts repeatedly and over many reaction cycles.</text>
</comment>
<evidence type="ECO:0000256" key="2">
    <source>
        <dbReference type="ARBA" id="ARBA00022490"/>
    </source>
</evidence>
<evidence type="ECO:0000256" key="3">
    <source>
        <dbReference type="ARBA" id="ARBA00022603"/>
    </source>
</evidence>
<dbReference type="GO" id="GO:0005737">
    <property type="term" value="C:cytoplasm"/>
    <property type="evidence" value="ECO:0007669"/>
    <property type="project" value="UniProtKB-SubCell"/>
</dbReference>
<dbReference type="InterPro" id="IPR036631">
    <property type="entry name" value="MGMT_N_sf"/>
</dbReference>
<dbReference type="OrthoDB" id="9802228at2"/>
<evidence type="ECO:0000256" key="8">
    <source>
        <dbReference type="HAMAP-Rule" id="MF_00772"/>
    </source>
</evidence>
<evidence type="ECO:0000256" key="4">
    <source>
        <dbReference type="ARBA" id="ARBA00022679"/>
    </source>
</evidence>
<dbReference type="InterPro" id="IPR023546">
    <property type="entry name" value="MGMT"/>
</dbReference>
<evidence type="ECO:0000256" key="7">
    <source>
        <dbReference type="ARBA" id="ARBA00049348"/>
    </source>
</evidence>
<comment type="function">
    <text evidence="8">Involved in the cellular defense against the biological effects of O6-methylguanine (O6-MeG) and O4-methylthymine (O4-MeT) in DNA. Repairs the methylated nucleobase in DNA by stoichiometrically transferring the methyl group to a cysteine residue in the enzyme. This is a suicide reaction: the enzyme is irreversibly inactivated.</text>
</comment>
<comment type="subcellular location">
    <subcellularLocation>
        <location evidence="8">Cytoplasm</location>
    </subcellularLocation>
</comment>
<dbReference type="SUPFAM" id="SSF46767">
    <property type="entry name" value="Methylated DNA-protein cysteine methyltransferase, C-terminal domain"/>
    <property type="match status" value="1"/>
</dbReference>
<comment type="catalytic activity">
    <reaction evidence="1 8">
        <text>a 4-O-methyl-thymidine in DNA + L-cysteinyl-[protein] = a thymidine in DNA + S-methyl-L-cysteinyl-[protein]</text>
        <dbReference type="Rhea" id="RHEA:53428"/>
        <dbReference type="Rhea" id="RHEA-COMP:10131"/>
        <dbReference type="Rhea" id="RHEA-COMP:10132"/>
        <dbReference type="Rhea" id="RHEA-COMP:13555"/>
        <dbReference type="Rhea" id="RHEA-COMP:13556"/>
        <dbReference type="ChEBI" id="CHEBI:29950"/>
        <dbReference type="ChEBI" id="CHEBI:82612"/>
        <dbReference type="ChEBI" id="CHEBI:137386"/>
        <dbReference type="ChEBI" id="CHEBI:137387"/>
        <dbReference type="EC" id="2.1.1.63"/>
    </reaction>
</comment>
<dbReference type="NCBIfam" id="TIGR00589">
    <property type="entry name" value="ogt"/>
    <property type="match status" value="1"/>
</dbReference>
<dbReference type="Gene3D" id="3.30.160.70">
    <property type="entry name" value="Methylated DNA-protein cysteine methyltransferase domain"/>
    <property type="match status" value="1"/>
</dbReference>
<dbReference type="PROSITE" id="PS00374">
    <property type="entry name" value="MGMT"/>
    <property type="match status" value="1"/>
</dbReference>
<dbReference type="PANTHER" id="PTHR10815">
    <property type="entry name" value="METHYLATED-DNA--PROTEIN-CYSTEINE METHYLTRANSFERASE"/>
    <property type="match status" value="1"/>
</dbReference>
<dbReference type="Gene3D" id="1.10.10.10">
    <property type="entry name" value="Winged helix-like DNA-binding domain superfamily/Winged helix DNA-binding domain"/>
    <property type="match status" value="1"/>
</dbReference>
<evidence type="ECO:0000259" key="10">
    <source>
        <dbReference type="Pfam" id="PF02870"/>
    </source>
</evidence>
<keyword evidence="5 8" id="KW-0227">DNA damage</keyword>
<evidence type="ECO:0000259" key="9">
    <source>
        <dbReference type="Pfam" id="PF01035"/>
    </source>
</evidence>
<dbReference type="CDD" id="cd06445">
    <property type="entry name" value="ATase"/>
    <property type="match status" value="1"/>
</dbReference>
<dbReference type="Proteomes" id="UP000034883">
    <property type="component" value="Chromosome"/>
</dbReference>
<gene>
    <name evidence="11" type="ORF">DB32_003003</name>
</gene>
<dbReference type="AlphaFoldDB" id="A0A0F6SEV5"/>
<dbReference type="GO" id="GO:0032259">
    <property type="term" value="P:methylation"/>
    <property type="evidence" value="ECO:0007669"/>
    <property type="project" value="UniProtKB-KW"/>
</dbReference>
<keyword evidence="6 8" id="KW-0234">DNA repair</keyword>
<dbReference type="PANTHER" id="PTHR10815:SF5">
    <property type="entry name" value="METHYLATED-DNA--PROTEIN-CYSTEINE METHYLTRANSFERASE"/>
    <property type="match status" value="1"/>
</dbReference>
<feature type="domain" description="Methylated-DNA-[protein]-cysteine S-methyltransferase DNA binding" evidence="9">
    <location>
        <begin position="80"/>
        <end position="158"/>
    </location>
</feature>
<keyword evidence="12" id="KW-1185">Reference proteome</keyword>
<comment type="similarity">
    <text evidence="8">Belongs to the MGMT family.</text>
</comment>
<dbReference type="EC" id="2.1.1.63" evidence="8"/>
<protein>
    <recommendedName>
        <fullName evidence="8">Methylated-DNA--protein-cysteine methyltransferase</fullName>
        <ecNumber evidence="8">2.1.1.63</ecNumber>
    </recommendedName>
    <alternativeName>
        <fullName evidence="8">6-O-methylguanine-DNA methyltransferase</fullName>
        <shortName evidence="8">MGMT</shortName>
    </alternativeName>
    <alternativeName>
        <fullName evidence="8">O-6-methylguanine-DNA-alkyltransferase</fullName>
    </alternativeName>
</protein>
<keyword evidence="3 8" id="KW-0489">Methyltransferase</keyword>
<dbReference type="STRING" id="927083.DB32_003003"/>
<name>A0A0F6SEV5_9BACT</name>